<reference evidence="3 4" key="1">
    <citation type="journal article" date="2012" name="Nucleic Acids Res.">
        <title>Sequencing of the smallest Apicomplexan genome from the human pathogen Babesia microti.</title>
        <authorList>
            <person name="Cornillot E."/>
            <person name="Hadj-Kaddour K."/>
            <person name="Dassouli A."/>
            <person name="Noel B."/>
            <person name="Ranwez V."/>
            <person name="Vacherie B."/>
            <person name="Augagneur Y."/>
            <person name="Bres V."/>
            <person name="Duclos A."/>
            <person name="Randazzo S."/>
            <person name="Carcy B."/>
            <person name="Debierre-Grockiego F."/>
            <person name="Delbecq S."/>
            <person name="Moubri-Menage K."/>
            <person name="Shams-Eldin H."/>
            <person name="Usmani-Brown S."/>
            <person name="Bringaud F."/>
            <person name="Wincker P."/>
            <person name="Vivares C.P."/>
            <person name="Schwarz R.T."/>
            <person name="Schetters T.P."/>
            <person name="Krause P.J."/>
            <person name="Gorenflot A."/>
            <person name="Berry V."/>
            <person name="Barbe V."/>
            <person name="Ben Mamoun C."/>
        </authorList>
    </citation>
    <scope>NUCLEOTIDE SEQUENCE [LARGE SCALE GENOMIC DNA]</scope>
    <source>
        <strain evidence="3 4">RI</strain>
    </source>
</reference>
<dbReference type="EMBL" id="FO082872">
    <property type="protein sequence ID" value="SJK86077.1"/>
    <property type="molecule type" value="Genomic_DNA"/>
</dbReference>
<feature type="domain" description="CPW-WPC" evidence="2">
    <location>
        <begin position="193"/>
        <end position="252"/>
    </location>
</feature>
<evidence type="ECO:0000313" key="3">
    <source>
        <dbReference type="EMBL" id="SJK86077.1"/>
    </source>
</evidence>
<organism evidence="3 4">
    <name type="scientific">Babesia microti (strain RI)</name>
    <dbReference type="NCBI Taxonomy" id="1133968"/>
    <lineage>
        <taxon>Eukaryota</taxon>
        <taxon>Sar</taxon>
        <taxon>Alveolata</taxon>
        <taxon>Apicomplexa</taxon>
        <taxon>Aconoidasida</taxon>
        <taxon>Piroplasmida</taxon>
        <taxon>Babesiidae</taxon>
        <taxon>Babesia</taxon>
    </lineage>
</organism>
<dbReference type="NCBIfam" id="TIGR01492">
    <property type="entry name" value="CPW_WPC"/>
    <property type="match status" value="1"/>
</dbReference>
<evidence type="ECO:0000313" key="4">
    <source>
        <dbReference type="Proteomes" id="UP000002899"/>
    </source>
</evidence>
<dbReference type="GeneID" id="24424399"/>
<dbReference type="VEuPathDB" id="PiroplasmaDB:BMR1_02g03090"/>
<dbReference type="KEGG" id="bmic:BMR1_02g03090"/>
<dbReference type="Proteomes" id="UP000002899">
    <property type="component" value="Chromosome II"/>
</dbReference>
<evidence type="ECO:0000259" key="2">
    <source>
        <dbReference type="SMART" id="SM01099"/>
    </source>
</evidence>
<keyword evidence="4" id="KW-1185">Reference proteome</keyword>
<evidence type="ECO:0000256" key="1">
    <source>
        <dbReference type="SAM" id="SignalP"/>
    </source>
</evidence>
<feature type="signal peptide" evidence="1">
    <location>
        <begin position="1"/>
        <end position="18"/>
    </location>
</feature>
<proteinExistence type="predicted"/>
<dbReference type="Pfam" id="PF09717">
    <property type="entry name" value="CPW_WPC"/>
    <property type="match status" value="1"/>
</dbReference>
<keyword evidence="1" id="KW-0732">Signal</keyword>
<accession>A0A1R4AAR7</accession>
<dbReference type="AlphaFoldDB" id="A0A1R4AAR7"/>
<dbReference type="SMART" id="SM01099">
    <property type="entry name" value="CPW_WPC"/>
    <property type="match status" value="2"/>
</dbReference>
<feature type="chain" id="PRO_5012232832" evidence="1">
    <location>
        <begin position="19"/>
        <end position="366"/>
    </location>
</feature>
<protein>
    <submittedName>
        <fullName evidence="3">CPW-WPC family protein</fullName>
    </submittedName>
</protein>
<dbReference type="RefSeq" id="XP_021338273.1">
    <property type="nucleotide sequence ID" value="XM_021481655.1"/>
</dbReference>
<reference evidence="3 4" key="3">
    <citation type="journal article" date="2016" name="Sci. Rep.">
        <title>Genome-wide diversity and gene expression profiling of Babesia microti isolates identify polymorphic genes that mediate host-pathogen interactions.</title>
        <authorList>
            <person name="Silva J.C."/>
            <person name="Cornillot E."/>
            <person name="McCracken C."/>
            <person name="Usmani-Brown S."/>
            <person name="Dwivedi A."/>
            <person name="Ifeonu O.O."/>
            <person name="Crabtree J."/>
            <person name="Gotia H.T."/>
            <person name="Virji A.Z."/>
            <person name="Reynes C."/>
            <person name="Colinge J."/>
            <person name="Kumar V."/>
            <person name="Lawres L."/>
            <person name="Pazzi J.E."/>
            <person name="Pablo J.V."/>
            <person name="Hung C."/>
            <person name="Brancato J."/>
            <person name="Kumari P."/>
            <person name="Orvis J."/>
            <person name="Tretina K."/>
            <person name="Chibucos M."/>
            <person name="Ott S."/>
            <person name="Sadzewicz L."/>
            <person name="Sengamalay N."/>
            <person name="Shetty A.C."/>
            <person name="Su Q."/>
            <person name="Tallon L."/>
            <person name="Fraser C.M."/>
            <person name="Frutos R."/>
            <person name="Molina D.M."/>
            <person name="Krause P.J."/>
            <person name="Ben Mamoun C."/>
        </authorList>
    </citation>
    <scope>NUCLEOTIDE SEQUENCE [LARGE SCALE GENOMIC DNA]</scope>
    <source>
        <strain evidence="3 4">RI</strain>
    </source>
</reference>
<reference evidence="3 4" key="2">
    <citation type="journal article" date="2013" name="PLoS ONE">
        <title>Whole genome mapping and re-organization of the nuclear and mitochondrial genomes of Babesia microti isolates.</title>
        <authorList>
            <person name="Cornillot E."/>
            <person name="Dassouli A."/>
            <person name="Garg A."/>
            <person name="Pachikara N."/>
            <person name="Randazzo S."/>
            <person name="Depoix D."/>
            <person name="Carcy B."/>
            <person name="Delbecq S."/>
            <person name="Frutos R."/>
            <person name="Silva J.C."/>
            <person name="Sutton R."/>
            <person name="Krause P.J."/>
            <person name="Mamoun C.B."/>
        </authorList>
    </citation>
    <scope>NUCLEOTIDE SEQUENCE [LARGE SCALE GENOMIC DNA]</scope>
    <source>
        <strain evidence="3 4">RI</strain>
    </source>
</reference>
<sequence>MELLVVIAHISVVEVVLCNTNNVLSLQNNNLGQNKNNNTHTFNLLSPIKQHHFTASDGQQFVEGVTYLGDKYHQIAKKLIGIEKLGEEIAQSDYLPEEFANIKPPNPSDEEKKNMSDFDSTIKDTGERLASINQSELESSDSEINERDELVDSIAQKFEHDGSPIKIEQSQLPTVENELEIIENEKSKQNYKCLPDYSLPCPKDYVLYGNYCIATKSYRGSCDHKIKAMRQEDDEFKGAWSKECNSDWPCMPAKCPNGTDYSKKCPVTFSIDGKYCRSPIQSDIKYVSFDNVRQKVEFERINGVRWPCKTGYISDYAKECPKGYVKVYNKCKSVVEVFLNGCDTFKMPETVDLKLEIQNKCKLDGW</sequence>
<dbReference type="InterPro" id="IPR006387">
    <property type="entry name" value="CPW_WPC_dom"/>
</dbReference>
<feature type="domain" description="CPW-WPC" evidence="2">
    <location>
        <begin position="255"/>
        <end position="310"/>
    </location>
</feature>
<name>A0A1R4AAR7_BABMR</name>